<reference evidence="1 2" key="1">
    <citation type="submission" date="2020-08" db="EMBL/GenBank/DDBJ databases">
        <title>Genomic Encyclopedia of Type Strains, Phase III (KMG-III): the genomes of soil and plant-associated and newly described type strains.</title>
        <authorList>
            <person name="Whitman W."/>
        </authorList>
    </citation>
    <scope>NUCLEOTIDE SEQUENCE [LARGE SCALE GENOMIC DNA]</scope>
    <source>
        <strain evidence="1 2">CECT 8234</strain>
    </source>
</reference>
<evidence type="ECO:0000313" key="2">
    <source>
        <dbReference type="Proteomes" id="UP000518605"/>
    </source>
</evidence>
<accession>A0A7W5GCJ3</accession>
<evidence type="ECO:0000313" key="1">
    <source>
        <dbReference type="EMBL" id="MBB3154062.1"/>
    </source>
</evidence>
<comment type="caution">
    <text evidence="1">The sequence shown here is derived from an EMBL/GenBank/DDBJ whole genome shotgun (WGS) entry which is preliminary data.</text>
</comment>
<dbReference type="Proteomes" id="UP000518605">
    <property type="component" value="Unassembled WGS sequence"/>
</dbReference>
<proteinExistence type="predicted"/>
<dbReference type="EMBL" id="JACHXW010000013">
    <property type="protein sequence ID" value="MBB3154062.1"/>
    <property type="molecule type" value="Genomic_DNA"/>
</dbReference>
<evidence type="ECO:0008006" key="3">
    <source>
        <dbReference type="Google" id="ProtNLM"/>
    </source>
</evidence>
<keyword evidence="2" id="KW-1185">Reference proteome</keyword>
<dbReference type="AlphaFoldDB" id="A0A7W5GCJ3"/>
<sequence length="169" mass="19433">MNIETVDNGHRKFLKGRAFLHNDLLGQFFPSSLQLRSETDATDFTFLTKRTQGTFCFIMSSTCSYCNYHPIESFVRHFPDFDYMLLLEGHQSFLEEVIDKNNFRFPIYSCNIVTINHSLRGIGVPWVLVLNGCGQIIGTGAFNTTMQIQMIAQPLIRTFYASREILDDI</sequence>
<name>A0A7W5GCJ3_9BACL</name>
<gene>
    <name evidence="1" type="ORF">FHS16_004138</name>
</gene>
<protein>
    <recommendedName>
        <fullName evidence="3">Thioredoxin domain-containing protein</fullName>
    </recommendedName>
</protein>
<organism evidence="1 2">
    <name type="scientific">Paenibacillus endophyticus</name>
    <dbReference type="NCBI Taxonomy" id="1294268"/>
    <lineage>
        <taxon>Bacteria</taxon>
        <taxon>Bacillati</taxon>
        <taxon>Bacillota</taxon>
        <taxon>Bacilli</taxon>
        <taxon>Bacillales</taxon>
        <taxon>Paenibacillaceae</taxon>
        <taxon>Paenibacillus</taxon>
    </lineage>
</organism>
<dbReference type="RefSeq" id="WP_183566803.1">
    <property type="nucleotide sequence ID" value="NZ_CBCSLB010000013.1"/>
</dbReference>